<dbReference type="InterPro" id="IPR017871">
    <property type="entry name" value="ABC_transporter-like_CS"/>
</dbReference>
<evidence type="ECO:0000313" key="6">
    <source>
        <dbReference type="EMBL" id="MCW7754202.1"/>
    </source>
</evidence>
<dbReference type="RefSeq" id="WP_265425121.1">
    <property type="nucleotide sequence ID" value="NZ_JAPFPW010000009.1"/>
</dbReference>
<comment type="caution">
    <text evidence="6">The sequence shown here is derived from an EMBL/GenBank/DDBJ whole genome shotgun (WGS) entry which is preliminary data.</text>
</comment>
<dbReference type="EMBL" id="JAPFPW010000009">
    <property type="protein sequence ID" value="MCW7754202.1"/>
    <property type="molecule type" value="Genomic_DNA"/>
</dbReference>
<evidence type="ECO:0000313" key="7">
    <source>
        <dbReference type="Proteomes" id="UP001209681"/>
    </source>
</evidence>
<reference evidence="6 7" key="1">
    <citation type="submission" date="2022-11" db="EMBL/GenBank/DDBJ databases">
        <title>Desulfobotulus tamanensis H1 sp. nov. - anaerobic, alkaliphilic, sulphate reducing bacterium isolated from terrestrial mud volcano.</title>
        <authorList>
            <person name="Frolova A."/>
            <person name="Merkel A.Y."/>
            <person name="Slobodkin A.I."/>
        </authorList>
    </citation>
    <scope>NUCLEOTIDE SEQUENCE [LARGE SCALE GENOMIC DNA]</scope>
    <source>
        <strain evidence="6 7">H1</strain>
    </source>
</reference>
<protein>
    <submittedName>
        <fullName evidence="6">ABC transporter ATP-binding protein</fullName>
    </submittedName>
</protein>
<dbReference type="PANTHER" id="PTHR24220">
    <property type="entry name" value="IMPORT ATP-BINDING PROTEIN"/>
    <property type="match status" value="1"/>
</dbReference>
<dbReference type="InterPro" id="IPR015854">
    <property type="entry name" value="ABC_transpr_LolD-like"/>
</dbReference>
<dbReference type="SUPFAM" id="SSF52540">
    <property type="entry name" value="P-loop containing nucleoside triphosphate hydrolases"/>
    <property type="match status" value="1"/>
</dbReference>
<evidence type="ECO:0000259" key="5">
    <source>
        <dbReference type="PROSITE" id="PS50893"/>
    </source>
</evidence>
<dbReference type="InterPro" id="IPR027417">
    <property type="entry name" value="P-loop_NTPase"/>
</dbReference>
<comment type="similarity">
    <text evidence="1">Belongs to the ABC transporter superfamily.</text>
</comment>
<evidence type="ECO:0000256" key="3">
    <source>
        <dbReference type="ARBA" id="ARBA00022741"/>
    </source>
</evidence>
<dbReference type="InterPro" id="IPR003593">
    <property type="entry name" value="AAA+_ATPase"/>
</dbReference>
<dbReference type="PANTHER" id="PTHR24220:SF689">
    <property type="entry name" value="LIPOPROTEIN-RELEASING SYSTEM ATP-BINDING PROTEIN LOLD"/>
    <property type="match status" value="1"/>
</dbReference>
<keyword evidence="2" id="KW-0813">Transport</keyword>
<dbReference type="CDD" id="cd03255">
    <property type="entry name" value="ABC_MJ0796_LolCDE_FtsE"/>
    <property type="match status" value="1"/>
</dbReference>
<dbReference type="Proteomes" id="UP001209681">
    <property type="component" value="Unassembled WGS sequence"/>
</dbReference>
<dbReference type="SMART" id="SM00382">
    <property type="entry name" value="AAA"/>
    <property type="match status" value="1"/>
</dbReference>
<feature type="domain" description="ABC transporter" evidence="5">
    <location>
        <begin position="8"/>
        <end position="236"/>
    </location>
</feature>
<evidence type="ECO:0000256" key="1">
    <source>
        <dbReference type="ARBA" id="ARBA00005417"/>
    </source>
</evidence>
<dbReference type="GO" id="GO:0005524">
    <property type="term" value="F:ATP binding"/>
    <property type="evidence" value="ECO:0007669"/>
    <property type="project" value="UniProtKB-KW"/>
</dbReference>
<keyword evidence="3" id="KW-0547">Nucleotide-binding</keyword>
<keyword evidence="4 6" id="KW-0067">ATP-binding</keyword>
<dbReference type="Gene3D" id="3.40.50.300">
    <property type="entry name" value="P-loop containing nucleotide triphosphate hydrolases"/>
    <property type="match status" value="1"/>
</dbReference>
<evidence type="ECO:0000256" key="4">
    <source>
        <dbReference type="ARBA" id="ARBA00022840"/>
    </source>
</evidence>
<name>A0ABT3NB55_9BACT</name>
<proteinExistence type="inferred from homology"/>
<keyword evidence="7" id="KW-1185">Reference proteome</keyword>
<dbReference type="Pfam" id="PF00005">
    <property type="entry name" value="ABC_tran"/>
    <property type="match status" value="1"/>
</dbReference>
<dbReference type="PROSITE" id="PS50893">
    <property type="entry name" value="ABC_TRANSPORTER_2"/>
    <property type="match status" value="1"/>
</dbReference>
<evidence type="ECO:0000256" key="2">
    <source>
        <dbReference type="ARBA" id="ARBA00022448"/>
    </source>
</evidence>
<gene>
    <name evidence="6" type="ORF">OOT00_09405</name>
</gene>
<dbReference type="InterPro" id="IPR017911">
    <property type="entry name" value="MacB-like_ATP-bd"/>
</dbReference>
<sequence length="236" mass="26218">MDKRFETLVLSGVSKTFMDGVEPVPVLKDVNWTLSRQDSIAIVGPSGIGKSTLLHILGALDRPDRGSLLLDDRDILRLDDGGLARIRNEVMGFVFQFHHMLPEFSTLENVMMPARIGNMPFKEAKKKAAALLDRVGLSHRLDHRTAQLSGGEQQRAALARALIMSPSFLFADEPTGNLDIENSRKVHELLLEVHREWECGLVVVTHNLRLASMMKKKVTLKQGHIDEQSVAGLVAL</sequence>
<accession>A0ABT3NB55</accession>
<dbReference type="InterPro" id="IPR003439">
    <property type="entry name" value="ABC_transporter-like_ATP-bd"/>
</dbReference>
<dbReference type="PROSITE" id="PS00211">
    <property type="entry name" value="ABC_TRANSPORTER_1"/>
    <property type="match status" value="1"/>
</dbReference>
<organism evidence="6 7">
    <name type="scientific">Desulfobotulus pelophilus</name>
    <dbReference type="NCBI Taxonomy" id="2823377"/>
    <lineage>
        <taxon>Bacteria</taxon>
        <taxon>Pseudomonadati</taxon>
        <taxon>Thermodesulfobacteriota</taxon>
        <taxon>Desulfobacteria</taxon>
        <taxon>Desulfobacterales</taxon>
        <taxon>Desulfobacteraceae</taxon>
        <taxon>Desulfobotulus</taxon>
    </lineage>
</organism>